<gene>
    <name evidence="1" type="ORF">TART1_0947</name>
</gene>
<dbReference type="RefSeq" id="WP_068559462.1">
    <property type="nucleotide sequence ID" value="NZ_UNRR01000013.1"/>
</dbReference>
<dbReference type="EMBL" id="UNRR01000013">
    <property type="protein sequence ID" value="SYZ78169.1"/>
    <property type="molecule type" value="Genomic_DNA"/>
</dbReference>
<name>A0A383TES8_9LACT</name>
<evidence type="ECO:0000313" key="2">
    <source>
        <dbReference type="Proteomes" id="UP000262072"/>
    </source>
</evidence>
<evidence type="ECO:0000313" key="1">
    <source>
        <dbReference type="EMBL" id="SYZ78169.1"/>
    </source>
</evidence>
<organism evidence="1 2">
    <name type="scientific">Trichococcus shcherbakoviae</name>
    <dbReference type="NCBI Taxonomy" id="2094020"/>
    <lineage>
        <taxon>Bacteria</taxon>
        <taxon>Bacillati</taxon>
        <taxon>Bacillota</taxon>
        <taxon>Bacilli</taxon>
        <taxon>Lactobacillales</taxon>
        <taxon>Carnobacteriaceae</taxon>
        <taxon>Trichococcus</taxon>
    </lineage>
</organism>
<proteinExistence type="predicted"/>
<dbReference type="OrthoDB" id="2339697at2"/>
<protein>
    <submittedName>
        <fullName evidence="1">Uncharacterized protein</fullName>
    </submittedName>
</protein>
<dbReference type="Proteomes" id="UP000262072">
    <property type="component" value="Unassembled WGS sequence"/>
</dbReference>
<sequence length="61" mass="7216">MKFKLKVTTSRTSRMEELVKASNFYAATKFPDRSPHMREPKKAEILESWEKRRNGFKIGNI</sequence>
<reference evidence="2" key="1">
    <citation type="submission" date="2018-05" db="EMBL/GenBank/DDBJ databases">
        <authorList>
            <person name="Strepis N."/>
        </authorList>
    </citation>
    <scope>NUCLEOTIDE SEQUENCE [LARGE SCALE GENOMIC DNA]</scope>
</reference>
<accession>A0A383TES8</accession>
<dbReference type="AlphaFoldDB" id="A0A383TES8"/>